<gene>
    <name evidence="9" type="ORF">IAD16_03120</name>
</gene>
<evidence type="ECO:0000256" key="6">
    <source>
        <dbReference type="ARBA" id="ARBA00023136"/>
    </source>
</evidence>
<feature type="transmembrane region" description="Helical" evidence="7">
    <location>
        <begin position="78"/>
        <end position="104"/>
    </location>
</feature>
<comment type="subcellular location">
    <subcellularLocation>
        <location evidence="1 7">Cell membrane</location>
        <topology evidence="1 7">Multi-pass membrane protein</topology>
    </subcellularLocation>
</comment>
<dbReference type="Gene3D" id="1.10.3720.10">
    <property type="entry name" value="MetI-like"/>
    <property type="match status" value="1"/>
</dbReference>
<dbReference type="GO" id="GO:0005886">
    <property type="term" value="C:plasma membrane"/>
    <property type="evidence" value="ECO:0007669"/>
    <property type="project" value="UniProtKB-SubCell"/>
</dbReference>
<evidence type="ECO:0000256" key="3">
    <source>
        <dbReference type="ARBA" id="ARBA00022475"/>
    </source>
</evidence>
<feature type="transmembrane region" description="Helical" evidence="7">
    <location>
        <begin position="36"/>
        <end position="58"/>
    </location>
</feature>
<reference evidence="9" key="2">
    <citation type="journal article" date="2021" name="PeerJ">
        <title>Extensive microbial diversity within the chicken gut microbiome revealed by metagenomics and culture.</title>
        <authorList>
            <person name="Gilroy R."/>
            <person name="Ravi A."/>
            <person name="Getino M."/>
            <person name="Pursley I."/>
            <person name="Horton D.L."/>
            <person name="Alikhan N.F."/>
            <person name="Baker D."/>
            <person name="Gharbi K."/>
            <person name="Hall N."/>
            <person name="Watson M."/>
            <person name="Adriaenssens E.M."/>
            <person name="Foster-Nyarko E."/>
            <person name="Jarju S."/>
            <person name="Secka A."/>
            <person name="Antonio M."/>
            <person name="Oren A."/>
            <person name="Chaudhuri R.R."/>
            <person name="La Ragione R."/>
            <person name="Hildebrand F."/>
            <person name="Pallen M.J."/>
        </authorList>
    </citation>
    <scope>NUCLEOTIDE SEQUENCE</scope>
    <source>
        <strain evidence="9">11300</strain>
    </source>
</reference>
<sequence length="111" mass="12442">VIESMKEDYVRTARAKGLKERAIVYRHVLKNSMIPVITIVGLNFGVMLGGAVIVESVFGYSGIGMLLVDSINFRDYPMIQMLILIFSLHFVVINLIVDLLYAVVNPEIRLS</sequence>
<keyword evidence="5 7" id="KW-1133">Transmembrane helix</keyword>
<feature type="domain" description="ABC transmembrane type-1" evidence="8">
    <location>
        <begin position="1"/>
        <end position="101"/>
    </location>
</feature>
<dbReference type="AlphaFoldDB" id="A0A9D1I5M2"/>
<reference evidence="9" key="1">
    <citation type="submission" date="2020-10" db="EMBL/GenBank/DDBJ databases">
        <authorList>
            <person name="Gilroy R."/>
        </authorList>
    </citation>
    <scope>NUCLEOTIDE SEQUENCE</scope>
    <source>
        <strain evidence="9">11300</strain>
    </source>
</reference>
<dbReference type="InterPro" id="IPR035906">
    <property type="entry name" value="MetI-like_sf"/>
</dbReference>
<dbReference type="PROSITE" id="PS50928">
    <property type="entry name" value="ABC_TM1"/>
    <property type="match status" value="1"/>
</dbReference>
<dbReference type="EMBL" id="DVMO01000046">
    <property type="protein sequence ID" value="HIU27360.1"/>
    <property type="molecule type" value="Genomic_DNA"/>
</dbReference>
<dbReference type="GO" id="GO:0055085">
    <property type="term" value="P:transmembrane transport"/>
    <property type="evidence" value="ECO:0007669"/>
    <property type="project" value="InterPro"/>
</dbReference>
<proteinExistence type="inferred from homology"/>
<protein>
    <submittedName>
        <fullName evidence="9">ABC transporter permease subunit</fullName>
    </submittedName>
</protein>
<dbReference type="SUPFAM" id="SSF161098">
    <property type="entry name" value="MetI-like"/>
    <property type="match status" value="1"/>
</dbReference>
<keyword evidence="4 7" id="KW-0812">Transmembrane</keyword>
<evidence type="ECO:0000256" key="2">
    <source>
        <dbReference type="ARBA" id="ARBA00022448"/>
    </source>
</evidence>
<keyword evidence="3" id="KW-1003">Cell membrane</keyword>
<evidence type="ECO:0000259" key="8">
    <source>
        <dbReference type="PROSITE" id="PS50928"/>
    </source>
</evidence>
<keyword evidence="2 7" id="KW-0813">Transport</keyword>
<comment type="caution">
    <text evidence="9">The sequence shown here is derived from an EMBL/GenBank/DDBJ whole genome shotgun (WGS) entry which is preliminary data.</text>
</comment>
<evidence type="ECO:0000313" key="9">
    <source>
        <dbReference type="EMBL" id="HIU27360.1"/>
    </source>
</evidence>
<organism evidence="9 10">
    <name type="scientific">Candidatus Fimisoma avicola</name>
    <dbReference type="NCBI Taxonomy" id="2840826"/>
    <lineage>
        <taxon>Bacteria</taxon>
        <taxon>Bacillati</taxon>
        <taxon>Bacillota</taxon>
        <taxon>Clostridia</taxon>
        <taxon>Eubacteriales</taxon>
        <taxon>Candidatus Fimisoma</taxon>
    </lineage>
</organism>
<comment type="similarity">
    <text evidence="7">Belongs to the binding-protein-dependent transport system permease family.</text>
</comment>
<dbReference type="PANTHER" id="PTHR43163">
    <property type="entry name" value="DIPEPTIDE TRANSPORT SYSTEM PERMEASE PROTEIN DPPB-RELATED"/>
    <property type="match status" value="1"/>
</dbReference>
<dbReference type="Pfam" id="PF00528">
    <property type="entry name" value="BPD_transp_1"/>
    <property type="match status" value="1"/>
</dbReference>
<name>A0A9D1I5M2_9FIRM</name>
<keyword evidence="6 7" id="KW-0472">Membrane</keyword>
<dbReference type="CDD" id="cd06261">
    <property type="entry name" value="TM_PBP2"/>
    <property type="match status" value="1"/>
</dbReference>
<feature type="non-terminal residue" evidence="9">
    <location>
        <position position="1"/>
    </location>
</feature>
<dbReference type="PANTHER" id="PTHR43163:SF6">
    <property type="entry name" value="DIPEPTIDE TRANSPORT SYSTEM PERMEASE PROTEIN DPPB-RELATED"/>
    <property type="match status" value="1"/>
</dbReference>
<accession>A0A9D1I5M2</accession>
<evidence type="ECO:0000313" key="10">
    <source>
        <dbReference type="Proteomes" id="UP000824091"/>
    </source>
</evidence>
<evidence type="ECO:0000256" key="7">
    <source>
        <dbReference type="RuleBase" id="RU363032"/>
    </source>
</evidence>
<evidence type="ECO:0000256" key="1">
    <source>
        <dbReference type="ARBA" id="ARBA00004651"/>
    </source>
</evidence>
<evidence type="ECO:0000256" key="5">
    <source>
        <dbReference type="ARBA" id="ARBA00022989"/>
    </source>
</evidence>
<dbReference type="InterPro" id="IPR000515">
    <property type="entry name" value="MetI-like"/>
</dbReference>
<evidence type="ECO:0000256" key="4">
    <source>
        <dbReference type="ARBA" id="ARBA00022692"/>
    </source>
</evidence>
<dbReference type="Proteomes" id="UP000824091">
    <property type="component" value="Unassembled WGS sequence"/>
</dbReference>